<feature type="transmembrane region" description="Helical" evidence="1">
    <location>
        <begin position="112"/>
        <end position="131"/>
    </location>
</feature>
<keyword evidence="3" id="KW-1185">Reference proteome</keyword>
<protein>
    <submittedName>
        <fullName evidence="2">Uncharacterized protein</fullName>
    </submittedName>
</protein>
<keyword evidence="1" id="KW-1133">Transmembrane helix</keyword>
<accession>A0A4D7B8E0</accession>
<feature type="transmembrane region" description="Helical" evidence="1">
    <location>
        <begin position="20"/>
        <end position="44"/>
    </location>
</feature>
<evidence type="ECO:0000313" key="3">
    <source>
        <dbReference type="Proteomes" id="UP000298781"/>
    </source>
</evidence>
<proteinExistence type="predicted"/>
<organism evidence="2 3">
    <name type="scientific">Phreatobacter stygius</name>
    <dbReference type="NCBI Taxonomy" id="1940610"/>
    <lineage>
        <taxon>Bacteria</taxon>
        <taxon>Pseudomonadati</taxon>
        <taxon>Pseudomonadota</taxon>
        <taxon>Alphaproteobacteria</taxon>
        <taxon>Hyphomicrobiales</taxon>
        <taxon>Phreatobacteraceae</taxon>
        <taxon>Phreatobacter</taxon>
    </lineage>
</organism>
<dbReference type="EMBL" id="CP039690">
    <property type="protein sequence ID" value="QCI67113.1"/>
    <property type="molecule type" value="Genomic_DNA"/>
</dbReference>
<keyword evidence="1" id="KW-0812">Transmembrane</keyword>
<feature type="transmembrane region" description="Helical" evidence="1">
    <location>
        <begin position="82"/>
        <end position="100"/>
    </location>
</feature>
<dbReference type="InterPro" id="IPR046192">
    <property type="entry name" value="DUF6220"/>
</dbReference>
<dbReference type="AlphaFoldDB" id="A0A4D7B8E0"/>
<dbReference type="OrthoDB" id="8420414at2"/>
<feature type="transmembrane region" description="Helical" evidence="1">
    <location>
        <begin position="50"/>
        <end position="70"/>
    </location>
</feature>
<dbReference type="KEGG" id="pstg:E8M01_24465"/>
<keyword evidence="1" id="KW-0472">Membrane</keyword>
<evidence type="ECO:0000313" key="2">
    <source>
        <dbReference type="EMBL" id="QCI67113.1"/>
    </source>
</evidence>
<reference evidence="2 3" key="1">
    <citation type="submission" date="2019-04" db="EMBL/GenBank/DDBJ databases">
        <title>Phreatobacter aquaticus sp. nov.</title>
        <authorList>
            <person name="Choi A."/>
        </authorList>
    </citation>
    <scope>NUCLEOTIDE SEQUENCE [LARGE SCALE GENOMIC DNA]</scope>
    <source>
        <strain evidence="2 3">KCTC 52518</strain>
    </source>
</reference>
<dbReference type="RefSeq" id="WP_136962551.1">
    <property type="nucleotide sequence ID" value="NZ_CP039690.1"/>
</dbReference>
<gene>
    <name evidence="2" type="ORF">E8M01_24465</name>
</gene>
<dbReference type="Pfam" id="PF19728">
    <property type="entry name" value="DUF6220"/>
    <property type="match status" value="1"/>
</dbReference>
<evidence type="ECO:0000256" key="1">
    <source>
        <dbReference type="SAM" id="Phobius"/>
    </source>
</evidence>
<dbReference type="Proteomes" id="UP000298781">
    <property type="component" value="Chromosome"/>
</dbReference>
<sequence length="137" mass="14798">MTDPDVQLVRDRSAKVAPRYVVYAIAMIPPIILAQFLLAGLALFQSATIWGLHGGLGFLLMIPIVTVWIATLTTASIRPLRWWALVQVILYALQIIWIVAGQATGSGILQALHPFNAGLLLTAALVLVAKVHRSHAG</sequence>
<name>A0A4D7B8E0_9HYPH</name>